<comment type="caution">
    <text evidence="1">The sequence shown here is derived from an EMBL/GenBank/DDBJ whole genome shotgun (WGS) entry which is preliminary data.</text>
</comment>
<dbReference type="SUPFAM" id="SSF52540">
    <property type="entry name" value="P-loop containing nucleoside triphosphate hydrolases"/>
    <property type="match status" value="1"/>
</dbReference>
<dbReference type="Proteomes" id="UP001285636">
    <property type="component" value="Unassembled WGS sequence"/>
</dbReference>
<feature type="non-terminal residue" evidence="1">
    <location>
        <position position="119"/>
    </location>
</feature>
<keyword evidence="1" id="KW-0547">Nucleotide-binding</keyword>
<dbReference type="AlphaFoldDB" id="A0AAJ2U381"/>
<sequence length="119" mass="12774">GLHSEFIPASKRYMNDYIQYVTSDFLAGLGFGATQMLGETEGIYFGYNLDTGRNVYLNPSLASQGVKGSVTNALASAFLGSLGGGKSFSNNLLVYYAVLFGGQALIVDPKAERGKWKET</sequence>
<dbReference type="EMBL" id="JAWJAY010000201">
    <property type="protein sequence ID" value="MDV2887579.1"/>
    <property type="molecule type" value="Genomic_DNA"/>
</dbReference>
<dbReference type="InterPro" id="IPR027417">
    <property type="entry name" value="P-loop_NTPase"/>
</dbReference>
<name>A0AAJ2U381_ALKPS</name>
<protein>
    <submittedName>
        <fullName evidence="1">ATP-binding protein</fullName>
    </submittedName>
</protein>
<dbReference type="RefSeq" id="WP_323467805.1">
    <property type="nucleotide sequence ID" value="NZ_JAWJAY010000201.1"/>
</dbReference>
<gene>
    <name evidence="1" type="ORF">RYX45_20615</name>
</gene>
<feature type="non-terminal residue" evidence="1">
    <location>
        <position position="1"/>
    </location>
</feature>
<proteinExistence type="predicted"/>
<dbReference type="GO" id="GO:0005524">
    <property type="term" value="F:ATP binding"/>
    <property type="evidence" value="ECO:0007669"/>
    <property type="project" value="UniProtKB-KW"/>
</dbReference>
<accession>A0AAJ2U381</accession>
<dbReference type="Pfam" id="PF12846">
    <property type="entry name" value="AAA_10"/>
    <property type="match status" value="1"/>
</dbReference>
<evidence type="ECO:0000313" key="1">
    <source>
        <dbReference type="EMBL" id="MDV2887579.1"/>
    </source>
</evidence>
<reference evidence="1" key="1">
    <citation type="submission" date="2023-10" db="EMBL/GenBank/DDBJ databases">
        <title>Screening of Alkalihalophilus pseudofirmusBZ-TG-HK211 and Its Alleviation of Salt Stress on Rapeseed Growth.</title>
        <authorList>
            <person name="Zhao B."/>
            <person name="Guo T."/>
        </authorList>
    </citation>
    <scope>NUCLEOTIDE SEQUENCE</scope>
    <source>
        <strain evidence="1">BZ-TG-HK211</strain>
    </source>
</reference>
<evidence type="ECO:0000313" key="2">
    <source>
        <dbReference type="Proteomes" id="UP001285636"/>
    </source>
</evidence>
<keyword evidence="1" id="KW-0067">ATP-binding</keyword>
<dbReference type="Gene3D" id="3.40.50.300">
    <property type="entry name" value="P-loop containing nucleotide triphosphate hydrolases"/>
    <property type="match status" value="1"/>
</dbReference>
<organism evidence="1 2">
    <name type="scientific">Alkalihalophilus pseudofirmus</name>
    <name type="common">Bacillus pseudofirmus</name>
    <dbReference type="NCBI Taxonomy" id="79885"/>
    <lineage>
        <taxon>Bacteria</taxon>
        <taxon>Bacillati</taxon>
        <taxon>Bacillota</taxon>
        <taxon>Bacilli</taxon>
        <taxon>Bacillales</taxon>
        <taxon>Bacillaceae</taxon>
        <taxon>Alkalihalophilus</taxon>
    </lineage>
</organism>